<proteinExistence type="predicted"/>
<feature type="compositionally biased region" description="Low complexity" evidence="1">
    <location>
        <begin position="30"/>
        <end position="66"/>
    </location>
</feature>
<organism evidence="2 3">
    <name type="scientific">Salvia divinorum</name>
    <name type="common">Maria pastora</name>
    <name type="synonym">Diviner's sage</name>
    <dbReference type="NCBI Taxonomy" id="28513"/>
    <lineage>
        <taxon>Eukaryota</taxon>
        <taxon>Viridiplantae</taxon>
        <taxon>Streptophyta</taxon>
        <taxon>Embryophyta</taxon>
        <taxon>Tracheophyta</taxon>
        <taxon>Spermatophyta</taxon>
        <taxon>Magnoliopsida</taxon>
        <taxon>eudicotyledons</taxon>
        <taxon>Gunneridae</taxon>
        <taxon>Pentapetalae</taxon>
        <taxon>asterids</taxon>
        <taxon>lamiids</taxon>
        <taxon>Lamiales</taxon>
        <taxon>Lamiaceae</taxon>
        <taxon>Nepetoideae</taxon>
        <taxon>Mentheae</taxon>
        <taxon>Salviinae</taxon>
        <taxon>Salvia</taxon>
        <taxon>Salvia subgen. Calosphace</taxon>
    </lineage>
</organism>
<keyword evidence="3" id="KW-1185">Reference proteome</keyword>
<feature type="region of interest" description="Disordered" evidence="1">
    <location>
        <begin position="26"/>
        <end position="69"/>
    </location>
</feature>
<feature type="region of interest" description="Disordered" evidence="1">
    <location>
        <begin position="110"/>
        <end position="171"/>
    </location>
</feature>
<dbReference type="PANTHER" id="PTHR33356:SF16">
    <property type="entry name" value="G PATCH DOMAIN PROTEIN"/>
    <property type="match status" value="1"/>
</dbReference>
<comment type="caution">
    <text evidence="2">The sequence shown here is derived from an EMBL/GenBank/DDBJ whole genome shotgun (WGS) entry which is preliminary data.</text>
</comment>
<feature type="region of interest" description="Disordered" evidence="1">
    <location>
        <begin position="243"/>
        <end position="296"/>
    </location>
</feature>
<protein>
    <submittedName>
        <fullName evidence="2">Uncharacterized protein</fullName>
    </submittedName>
</protein>
<dbReference type="PANTHER" id="PTHR33356">
    <property type="entry name" value="TIP41-LIKE PROTEIN"/>
    <property type="match status" value="1"/>
</dbReference>
<evidence type="ECO:0000313" key="2">
    <source>
        <dbReference type="EMBL" id="KAL1558048.1"/>
    </source>
</evidence>
<sequence>MAFDCNTSNHRKPLLFSDLFKNHRKEQRDAATLNASTSASSPGSNSTQFLSSWDSSSSSGLSTPLRSDFDDDDFVAELTRQMAERMLDDEDPAESVYETKTDGYKNCAAESSLETEPHSSSFGVDEPTQPNIQVYETKNQAPVSKERSRRGRRVRRSESTQQKQVKKTEQQYRGGLEWGGVGISGYSGSGMQAVFLGGSGPRVGSTGTGVFLPRDPTGLKNKSGCSVVLIPTRVLQVLENHFSSRSQQDSNGPPPSGGSPTDEYTVSNGVELGASPELEILPPDSGEMQLPQEWTY</sequence>
<name>A0ABD1HRA9_SALDI</name>
<reference evidence="2 3" key="1">
    <citation type="submission" date="2024-06" db="EMBL/GenBank/DDBJ databases">
        <title>A chromosome level genome sequence of Diviner's sage (Salvia divinorum).</title>
        <authorList>
            <person name="Ford S.A."/>
            <person name="Ro D.-K."/>
            <person name="Ness R.W."/>
            <person name="Phillips M.A."/>
        </authorList>
    </citation>
    <scope>NUCLEOTIDE SEQUENCE [LARGE SCALE GENOMIC DNA]</scope>
    <source>
        <strain evidence="2">SAF-2024a</strain>
        <tissue evidence="2">Leaf</tissue>
    </source>
</reference>
<accession>A0ABD1HRA9</accession>
<dbReference type="Proteomes" id="UP001567538">
    <property type="component" value="Unassembled WGS sequence"/>
</dbReference>
<evidence type="ECO:0000256" key="1">
    <source>
        <dbReference type="SAM" id="MobiDB-lite"/>
    </source>
</evidence>
<feature type="compositionally biased region" description="Polar residues" evidence="1">
    <location>
        <begin position="112"/>
        <end position="142"/>
    </location>
</feature>
<evidence type="ECO:0000313" key="3">
    <source>
        <dbReference type="Proteomes" id="UP001567538"/>
    </source>
</evidence>
<dbReference type="EMBL" id="JBEAFC010000004">
    <property type="protein sequence ID" value="KAL1558048.1"/>
    <property type="molecule type" value="Genomic_DNA"/>
</dbReference>
<dbReference type="AlphaFoldDB" id="A0ABD1HRA9"/>
<feature type="region of interest" description="Disordered" evidence="1">
    <location>
        <begin position="84"/>
        <end position="103"/>
    </location>
</feature>
<gene>
    <name evidence="2" type="ORF">AAHA92_08560</name>
</gene>